<evidence type="ECO:0000313" key="2">
    <source>
        <dbReference type="Proteomes" id="UP001183615"/>
    </source>
</evidence>
<keyword evidence="2" id="KW-1185">Reference proteome</keyword>
<accession>A0ABU2RZ64</accession>
<comment type="caution">
    <text evidence="1">The sequence shown here is derived from an EMBL/GenBank/DDBJ whole genome shotgun (WGS) entry which is preliminary data.</text>
</comment>
<dbReference type="RefSeq" id="WP_311616335.1">
    <property type="nucleotide sequence ID" value="NZ_JAVREV010000002.1"/>
</dbReference>
<evidence type="ECO:0000313" key="1">
    <source>
        <dbReference type="EMBL" id="MDT0442061.1"/>
    </source>
</evidence>
<organism evidence="1 2">
    <name type="scientific">Streptomyces johnsoniae</name>
    <dbReference type="NCBI Taxonomy" id="3075532"/>
    <lineage>
        <taxon>Bacteria</taxon>
        <taxon>Bacillati</taxon>
        <taxon>Actinomycetota</taxon>
        <taxon>Actinomycetes</taxon>
        <taxon>Kitasatosporales</taxon>
        <taxon>Streptomycetaceae</taxon>
        <taxon>Streptomyces</taxon>
    </lineage>
</organism>
<dbReference type="EMBL" id="JAVREV010000002">
    <property type="protein sequence ID" value="MDT0442061.1"/>
    <property type="molecule type" value="Genomic_DNA"/>
</dbReference>
<reference evidence="2" key="1">
    <citation type="submission" date="2023-07" db="EMBL/GenBank/DDBJ databases">
        <title>30 novel species of actinomycetes from the DSMZ collection.</title>
        <authorList>
            <person name="Nouioui I."/>
        </authorList>
    </citation>
    <scope>NUCLEOTIDE SEQUENCE [LARGE SCALE GENOMIC DNA]</scope>
    <source>
        <strain evidence="2">DSM 41886</strain>
    </source>
</reference>
<protein>
    <submittedName>
        <fullName evidence="1">Uncharacterized protein</fullName>
    </submittedName>
</protein>
<name>A0ABU2RZ64_9ACTN</name>
<sequence>MTTQFLNDPTSPEGLAEGEKLIVSAHTGGVLVPDSFTDKRQHLKALREDHTRLNGHHTYRFSPVGDGGFTIRHTVTGRFVEPLRKTEEAAVYENIRFQGPILLETGPLSDARNVWDIRPTGHHYQLGLRGSHLVIGLTHPDHMDSWVTLVDPWWSTDRLWLIHDAE</sequence>
<gene>
    <name evidence="1" type="ORF">RM779_05530</name>
</gene>
<dbReference type="Proteomes" id="UP001183615">
    <property type="component" value="Unassembled WGS sequence"/>
</dbReference>
<proteinExistence type="predicted"/>